<dbReference type="AlphaFoldDB" id="A0A286U7D4"/>
<keyword evidence="3" id="KW-1185">Reference proteome</keyword>
<dbReference type="Proteomes" id="UP000217199">
    <property type="component" value="Unassembled WGS sequence"/>
</dbReference>
<sequence>MDPLDRTARWVQQHSQYAHYRPGADTYSRGQYRQPRPEGTSSHQSSKTDLGGQDHGVGSGGRAYARQTSTAYALAGSSNPSHQIPSPVESMPSSRTHNRYRSHSHSNSYSHSHSRSQTFNNAPQPSDIRPPRLNIPTKIYRSPDLPAFVTGPPGSGYPMQMSSTRQPPPQVRAAAPVQPMSPVQVPVPLNPKKLRPTVYKRRPSLSGETFDPPPPYAPHQHEPYHHDTYQDPERVSPGDEALPVETGRVEGRRKGGRKAGTCFFFVFAQL</sequence>
<name>A0A286U7D4_9AGAM</name>
<feature type="compositionally biased region" description="Basic residues" evidence="1">
    <location>
        <begin position="192"/>
        <end position="203"/>
    </location>
</feature>
<gene>
    <name evidence="2" type="ORF">PNOK_0924700</name>
</gene>
<evidence type="ECO:0000313" key="3">
    <source>
        <dbReference type="Proteomes" id="UP000217199"/>
    </source>
</evidence>
<reference evidence="2 3" key="1">
    <citation type="journal article" date="2017" name="Mol. Ecol.">
        <title>Comparative and population genomic landscape of Phellinus noxius: A hypervariable fungus causing root rot in trees.</title>
        <authorList>
            <person name="Chung C.L."/>
            <person name="Lee T.J."/>
            <person name="Akiba M."/>
            <person name="Lee H.H."/>
            <person name="Kuo T.H."/>
            <person name="Liu D."/>
            <person name="Ke H.M."/>
            <person name="Yokoi T."/>
            <person name="Roa M.B."/>
            <person name="Lu M.J."/>
            <person name="Chang Y.Y."/>
            <person name="Ann P.J."/>
            <person name="Tsai J.N."/>
            <person name="Chen C.Y."/>
            <person name="Tzean S.S."/>
            <person name="Ota Y."/>
            <person name="Hattori T."/>
            <person name="Sahashi N."/>
            <person name="Liou R.F."/>
            <person name="Kikuchi T."/>
            <person name="Tsai I.J."/>
        </authorList>
    </citation>
    <scope>NUCLEOTIDE SEQUENCE [LARGE SCALE GENOMIC DNA]</scope>
    <source>
        <strain evidence="2 3">FFPRI411160</strain>
    </source>
</reference>
<comment type="caution">
    <text evidence="2">The sequence shown here is derived from an EMBL/GenBank/DDBJ whole genome shotgun (WGS) entry which is preliminary data.</text>
</comment>
<protein>
    <submittedName>
        <fullName evidence="2">Uncharacterized protein</fullName>
    </submittedName>
</protein>
<organism evidence="2 3">
    <name type="scientific">Pyrrhoderma noxium</name>
    <dbReference type="NCBI Taxonomy" id="2282107"/>
    <lineage>
        <taxon>Eukaryota</taxon>
        <taxon>Fungi</taxon>
        <taxon>Dikarya</taxon>
        <taxon>Basidiomycota</taxon>
        <taxon>Agaricomycotina</taxon>
        <taxon>Agaricomycetes</taxon>
        <taxon>Hymenochaetales</taxon>
        <taxon>Hymenochaetaceae</taxon>
        <taxon>Pyrrhoderma</taxon>
    </lineage>
</organism>
<dbReference type="InParanoid" id="A0A286U7D4"/>
<dbReference type="OrthoDB" id="3256212at2759"/>
<dbReference type="EMBL" id="NBII01000010">
    <property type="protein sequence ID" value="PAV15483.1"/>
    <property type="molecule type" value="Genomic_DNA"/>
</dbReference>
<evidence type="ECO:0000313" key="2">
    <source>
        <dbReference type="EMBL" id="PAV15483.1"/>
    </source>
</evidence>
<evidence type="ECO:0000256" key="1">
    <source>
        <dbReference type="SAM" id="MobiDB-lite"/>
    </source>
</evidence>
<feature type="region of interest" description="Disordered" evidence="1">
    <location>
        <begin position="1"/>
        <end position="145"/>
    </location>
</feature>
<feature type="region of interest" description="Disordered" evidence="1">
    <location>
        <begin position="159"/>
        <end position="255"/>
    </location>
</feature>
<feature type="compositionally biased region" description="Polar residues" evidence="1">
    <location>
        <begin position="66"/>
        <end position="84"/>
    </location>
</feature>
<feature type="compositionally biased region" description="Polar residues" evidence="1">
    <location>
        <begin position="39"/>
        <end position="48"/>
    </location>
</feature>
<proteinExistence type="predicted"/>
<feature type="compositionally biased region" description="Low complexity" evidence="1">
    <location>
        <begin position="171"/>
        <end position="187"/>
    </location>
</feature>
<feature type="compositionally biased region" description="Basic and acidic residues" evidence="1">
    <location>
        <begin position="219"/>
        <end position="237"/>
    </location>
</feature>
<accession>A0A286U7D4</accession>